<name>A0A1G4QPX7_9CAUL</name>
<evidence type="ECO:0000313" key="4">
    <source>
        <dbReference type="Proteomes" id="UP000199150"/>
    </source>
</evidence>
<feature type="transmembrane region" description="Helical" evidence="2">
    <location>
        <begin position="20"/>
        <end position="38"/>
    </location>
</feature>
<keyword evidence="2" id="KW-0472">Membrane</keyword>
<keyword evidence="2" id="KW-1133">Transmembrane helix</keyword>
<evidence type="ECO:0000256" key="2">
    <source>
        <dbReference type="SAM" id="Phobius"/>
    </source>
</evidence>
<keyword evidence="4" id="KW-1185">Reference proteome</keyword>
<feature type="region of interest" description="Disordered" evidence="1">
    <location>
        <begin position="105"/>
        <end position="134"/>
    </location>
</feature>
<dbReference type="OrthoDB" id="7173609at2"/>
<gene>
    <name evidence="3" type="ORF">SAMN02927928_1430</name>
</gene>
<sequence length="160" mass="17194">MNGLMRLFEQRVRGIRLIELVGGVLMFGLIFWVCLSKAKEGEDIRRMNDLDRQIAAEQAAVDGLKIQVAQLERPGRLEQLAVQYLGMKPTDPNHEARLESLAEISRTGSRPVSQAPAAVPASPMPVPAPAASTGDDLITVAPTRKAPEVAVSASGRTGGR</sequence>
<feature type="compositionally biased region" description="Low complexity" evidence="1">
    <location>
        <begin position="111"/>
        <end position="121"/>
    </location>
</feature>
<dbReference type="AlphaFoldDB" id="A0A1G4QPX7"/>
<evidence type="ECO:0008006" key="5">
    <source>
        <dbReference type="Google" id="ProtNLM"/>
    </source>
</evidence>
<protein>
    <recommendedName>
        <fullName evidence="5">Cell division protein FtsL</fullName>
    </recommendedName>
</protein>
<proteinExistence type="predicted"/>
<evidence type="ECO:0000256" key="1">
    <source>
        <dbReference type="SAM" id="MobiDB-lite"/>
    </source>
</evidence>
<keyword evidence="2" id="KW-0812">Transmembrane</keyword>
<reference evidence="4" key="1">
    <citation type="submission" date="2016-10" db="EMBL/GenBank/DDBJ databases">
        <authorList>
            <person name="Varghese N."/>
            <person name="Submissions S."/>
        </authorList>
    </citation>
    <scope>NUCLEOTIDE SEQUENCE [LARGE SCALE GENOMIC DNA]</scope>
    <source>
        <strain evidence="4">CGMCC 1.3431</strain>
    </source>
</reference>
<dbReference type="STRING" id="260084.SAMN02927928_1430"/>
<accession>A0A1G4QPX7</accession>
<organism evidence="3 4">
    <name type="scientific">Asticcacaulis taihuensis</name>
    <dbReference type="NCBI Taxonomy" id="260084"/>
    <lineage>
        <taxon>Bacteria</taxon>
        <taxon>Pseudomonadati</taxon>
        <taxon>Pseudomonadota</taxon>
        <taxon>Alphaproteobacteria</taxon>
        <taxon>Caulobacterales</taxon>
        <taxon>Caulobacteraceae</taxon>
        <taxon>Asticcacaulis</taxon>
    </lineage>
</organism>
<dbReference type="EMBL" id="FMTS01000001">
    <property type="protein sequence ID" value="SCW46676.1"/>
    <property type="molecule type" value="Genomic_DNA"/>
</dbReference>
<dbReference type="Proteomes" id="UP000199150">
    <property type="component" value="Unassembled WGS sequence"/>
</dbReference>
<dbReference type="RefSeq" id="WP_090645445.1">
    <property type="nucleotide sequence ID" value="NZ_CBCRYE010000001.1"/>
</dbReference>
<evidence type="ECO:0000313" key="3">
    <source>
        <dbReference type="EMBL" id="SCW46676.1"/>
    </source>
</evidence>